<organism evidence="1 2">
    <name type="scientific">Ensete ventricosum</name>
    <name type="common">Abyssinian banana</name>
    <name type="synonym">Musa ensete</name>
    <dbReference type="NCBI Taxonomy" id="4639"/>
    <lineage>
        <taxon>Eukaryota</taxon>
        <taxon>Viridiplantae</taxon>
        <taxon>Streptophyta</taxon>
        <taxon>Embryophyta</taxon>
        <taxon>Tracheophyta</taxon>
        <taxon>Spermatophyta</taxon>
        <taxon>Magnoliopsida</taxon>
        <taxon>Liliopsida</taxon>
        <taxon>Zingiberales</taxon>
        <taxon>Musaceae</taxon>
        <taxon>Ensete</taxon>
    </lineage>
</organism>
<name>A0AAV8RBE2_ENSVE</name>
<gene>
    <name evidence="1" type="ORF">OPV22_008574</name>
</gene>
<accession>A0AAV8RBE2</accession>
<keyword evidence="2" id="KW-1185">Reference proteome</keyword>
<protein>
    <submittedName>
        <fullName evidence="1">Uncharacterized protein</fullName>
    </submittedName>
</protein>
<evidence type="ECO:0000313" key="1">
    <source>
        <dbReference type="EMBL" id="KAJ8498022.1"/>
    </source>
</evidence>
<dbReference type="Proteomes" id="UP001222027">
    <property type="component" value="Unassembled WGS sequence"/>
</dbReference>
<sequence length="172" mass="19495">MCSMKLLPIRNYHRELDWKQQKKGEDDKIIVGQETETSQRDTELFAVSPNLTHLCKHIIVVLGKSSFTLLFSRFSTAWQTVKTIQTSKQKARHQILPHEGISCAINLGHVFPDGKARHQILPHEAISCAINLGHVFPDGYSSNQYSSNEMIDKGNYVKLYGAEISEIELQDS</sequence>
<proteinExistence type="predicted"/>
<dbReference type="EMBL" id="JAQQAF010000003">
    <property type="protein sequence ID" value="KAJ8498022.1"/>
    <property type="molecule type" value="Genomic_DNA"/>
</dbReference>
<evidence type="ECO:0000313" key="2">
    <source>
        <dbReference type="Proteomes" id="UP001222027"/>
    </source>
</evidence>
<comment type="caution">
    <text evidence="1">The sequence shown here is derived from an EMBL/GenBank/DDBJ whole genome shotgun (WGS) entry which is preliminary data.</text>
</comment>
<dbReference type="AlphaFoldDB" id="A0AAV8RBE2"/>
<reference evidence="1 2" key="1">
    <citation type="submission" date="2022-12" db="EMBL/GenBank/DDBJ databases">
        <title>Chromosome-scale assembly of the Ensete ventricosum genome.</title>
        <authorList>
            <person name="Dussert Y."/>
            <person name="Stocks J."/>
            <person name="Wendawek A."/>
            <person name="Woldeyes F."/>
            <person name="Nichols R.A."/>
            <person name="Borrell J.S."/>
        </authorList>
    </citation>
    <scope>NUCLEOTIDE SEQUENCE [LARGE SCALE GENOMIC DNA]</scope>
    <source>
        <strain evidence="2">cv. Maze</strain>
        <tissue evidence="1">Seeds</tissue>
    </source>
</reference>